<dbReference type="GO" id="GO:0004674">
    <property type="term" value="F:protein serine/threonine kinase activity"/>
    <property type="evidence" value="ECO:0007669"/>
    <property type="project" value="UniProtKB-KW"/>
</dbReference>
<feature type="domain" description="Protein kinase" evidence="9">
    <location>
        <begin position="181"/>
        <end position="431"/>
    </location>
</feature>
<evidence type="ECO:0000256" key="3">
    <source>
        <dbReference type="ARBA" id="ARBA00022741"/>
    </source>
</evidence>
<keyword evidence="4" id="KW-0418">Kinase</keyword>
<dbReference type="GO" id="GO:0005524">
    <property type="term" value="F:ATP binding"/>
    <property type="evidence" value="ECO:0007669"/>
    <property type="project" value="UniProtKB-UniRule"/>
</dbReference>
<evidence type="ECO:0000256" key="6">
    <source>
        <dbReference type="PROSITE-ProRule" id="PRU10141"/>
    </source>
</evidence>
<evidence type="ECO:0000256" key="2">
    <source>
        <dbReference type="ARBA" id="ARBA00022679"/>
    </source>
</evidence>
<dbReference type="Proteomes" id="UP001465755">
    <property type="component" value="Unassembled WGS sequence"/>
</dbReference>
<reference evidence="10 11" key="1">
    <citation type="journal article" date="2024" name="Nat. Commun.">
        <title>Phylogenomics reveals the evolutionary origins of lichenization in chlorophyte algae.</title>
        <authorList>
            <person name="Puginier C."/>
            <person name="Libourel C."/>
            <person name="Otte J."/>
            <person name="Skaloud P."/>
            <person name="Haon M."/>
            <person name="Grisel S."/>
            <person name="Petersen M."/>
            <person name="Berrin J.G."/>
            <person name="Delaux P.M."/>
            <person name="Dal Grande F."/>
            <person name="Keller J."/>
        </authorList>
    </citation>
    <scope>NUCLEOTIDE SEQUENCE [LARGE SCALE GENOMIC DNA]</scope>
    <source>
        <strain evidence="10 11">SAG 2036</strain>
    </source>
</reference>
<gene>
    <name evidence="10" type="ORF">WJX73_001349</name>
</gene>
<dbReference type="InterPro" id="IPR011009">
    <property type="entry name" value="Kinase-like_dom_sf"/>
</dbReference>
<proteinExistence type="inferred from homology"/>
<dbReference type="EMBL" id="JALJOQ010000002">
    <property type="protein sequence ID" value="KAK9813838.1"/>
    <property type="molecule type" value="Genomic_DNA"/>
</dbReference>
<evidence type="ECO:0000256" key="8">
    <source>
        <dbReference type="SAM" id="MobiDB-lite"/>
    </source>
</evidence>
<evidence type="ECO:0000259" key="9">
    <source>
        <dbReference type="PROSITE" id="PS50011"/>
    </source>
</evidence>
<name>A0AAW1PYX1_9CHLO</name>
<evidence type="ECO:0000256" key="7">
    <source>
        <dbReference type="RuleBase" id="RU000304"/>
    </source>
</evidence>
<keyword evidence="1 7" id="KW-0723">Serine/threonine-protein kinase</keyword>
<keyword evidence="3 6" id="KW-0547">Nucleotide-binding</keyword>
<evidence type="ECO:0000313" key="10">
    <source>
        <dbReference type="EMBL" id="KAK9813838.1"/>
    </source>
</evidence>
<keyword evidence="2" id="KW-0808">Transferase</keyword>
<evidence type="ECO:0000313" key="11">
    <source>
        <dbReference type="Proteomes" id="UP001465755"/>
    </source>
</evidence>
<dbReference type="PROSITE" id="PS50011">
    <property type="entry name" value="PROTEIN_KINASE_DOM"/>
    <property type="match status" value="1"/>
</dbReference>
<dbReference type="SMART" id="SM00220">
    <property type="entry name" value="S_TKc"/>
    <property type="match status" value="1"/>
</dbReference>
<dbReference type="AlphaFoldDB" id="A0AAW1PYX1"/>
<dbReference type="Pfam" id="PF07714">
    <property type="entry name" value="PK_Tyr_Ser-Thr"/>
    <property type="match status" value="1"/>
</dbReference>
<dbReference type="PANTHER" id="PTHR44329:SF298">
    <property type="entry name" value="MIXED LINEAGE KINASE DOMAIN-LIKE PROTEIN"/>
    <property type="match status" value="1"/>
</dbReference>
<dbReference type="SUPFAM" id="SSF56112">
    <property type="entry name" value="Protein kinase-like (PK-like)"/>
    <property type="match status" value="1"/>
</dbReference>
<feature type="region of interest" description="Disordered" evidence="8">
    <location>
        <begin position="60"/>
        <end position="130"/>
    </location>
</feature>
<evidence type="ECO:0000256" key="5">
    <source>
        <dbReference type="ARBA" id="ARBA00022840"/>
    </source>
</evidence>
<feature type="region of interest" description="Disordered" evidence="8">
    <location>
        <begin position="1"/>
        <end position="23"/>
    </location>
</feature>
<feature type="binding site" evidence="6">
    <location>
        <position position="208"/>
    </location>
    <ligand>
        <name>ATP</name>
        <dbReference type="ChEBI" id="CHEBI:30616"/>
    </ligand>
</feature>
<comment type="similarity">
    <text evidence="7">Belongs to the protein kinase superfamily.</text>
</comment>
<dbReference type="Gene3D" id="1.10.510.10">
    <property type="entry name" value="Transferase(Phosphotransferase) domain 1"/>
    <property type="match status" value="1"/>
</dbReference>
<keyword evidence="5 6" id="KW-0067">ATP-binding</keyword>
<dbReference type="PANTHER" id="PTHR44329">
    <property type="entry name" value="SERINE/THREONINE-PROTEIN KINASE TNNI3K-RELATED"/>
    <property type="match status" value="1"/>
</dbReference>
<evidence type="ECO:0000256" key="4">
    <source>
        <dbReference type="ARBA" id="ARBA00022777"/>
    </source>
</evidence>
<dbReference type="PROSITE" id="PS00107">
    <property type="entry name" value="PROTEIN_KINASE_ATP"/>
    <property type="match status" value="1"/>
</dbReference>
<dbReference type="InterPro" id="IPR001245">
    <property type="entry name" value="Ser-Thr/Tyr_kinase_cat_dom"/>
</dbReference>
<comment type="caution">
    <text evidence="10">The sequence shown here is derived from an EMBL/GenBank/DDBJ whole genome shotgun (WGS) entry which is preliminary data.</text>
</comment>
<organism evidence="10 11">
    <name type="scientific">Symbiochloris irregularis</name>
    <dbReference type="NCBI Taxonomy" id="706552"/>
    <lineage>
        <taxon>Eukaryota</taxon>
        <taxon>Viridiplantae</taxon>
        <taxon>Chlorophyta</taxon>
        <taxon>core chlorophytes</taxon>
        <taxon>Trebouxiophyceae</taxon>
        <taxon>Trebouxiales</taxon>
        <taxon>Trebouxiaceae</taxon>
        <taxon>Symbiochloris</taxon>
    </lineage>
</organism>
<dbReference type="PROSITE" id="PS00108">
    <property type="entry name" value="PROTEIN_KINASE_ST"/>
    <property type="match status" value="1"/>
</dbReference>
<dbReference type="InterPro" id="IPR008271">
    <property type="entry name" value="Ser/Thr_kinase_AS"/>
</dbReference>
<evidence type="ECO:0000256" key="1">
    <source>
        <dbReference type="ARBA" id="ARBA00022527"/>
    </source>
</evidence>
<accession>A0AAW1PYX1</accession>
<keyword evidence="11" id="KW-1185">Reference proteome</keyword>
<sequence>MSLSPAAAKSPTSVDAEQPAGNGSCLLDVLASSAIFKPCWANKQQHHAMSAPDSLKDLTDCDQIKAGDPQPSLKFHGNQPPKASDIAEAPRPVSNDSDRSMHDSACSVRPRASSQDEDMSRSSSNGTISPQDSLLASLQASIKEDEVLQPHLPDRSPDAAQLQLPQWLISPYDLSFSTWPDGKLCRLGTGTFGTVYRGLYKGCTVAIKVCKHKWVDKRAMDGFTKEVTILYNYRHPNIVSFKGACTWQGGKRTVILTSFMERGDVYEALGRHPARYKWRAHGKRIALDVARGLQFLHSHNIVHFDLKSANILLDRHHRVQIADVGLSKTLTNYHNDRLATFMATTDLGTFAWSAPEVLLGHACDAKADIYSFGVVLWELATVRPPSGRDLKPIKVPEEGCAELAKIIARCLMHSPADRPSASQLVTLLQALQ</sequence>
<dbReference type="InterPro" id="IPR017441">
    <property type="entry name" value="Protein_kinase_ATP_BS"/>
</dbReference>
<dbReference type="Gene3D" id="3.30.200.20">
    <property type="entry name" value="Phosphorylase Kinase, domain 1"/>
    <property type="match status" value="1"/>
</dbReference>
<protein>
    <recommendedName>
        <fullName evidence="9">Protein kinase domain-containing protein</fullName>
    </recommendedName>
</protein>
<dbReference type="InterPro" id="IPR000719">
    <property type="entry name" value="Prot_kinase_dom"/>
</dbReference>
<dbReference type="InterPro" id="IPR051681">
    <property type="entry name" value="Ser/Thr_Kinases-Pseudokinases"/>
</dbReference>